<dbReference type="GO" id="GO:0016829">
    <property type="term" value="F:lyase activity"/>
    <property type="evidence" value="ECO:0007669"/>
    <property type="project" value="UniProtKB-KW"/>
</dbReference>
<dbReference type="InterPro" id="IPR020578">
    <property type="entry name" value="Aminotrans_V_PyrdxlP_BS"/>
</dbReference>
<keyword evidence="13" id="KW-1185">Reference proteome</keyword>
<dbReference type="GO" id="GO:0006534">
    <property type="term" value="P:cysteine metabolic process"/>
    <property type="evidence" value="ECO:0007669"/>
    <property type="project" value="UniProtKB-UniRule"/>
</dbReference>
<evidence type="ECO:0000256" key="5">
    <source>
        <dbReference type="ARBA" id="ARBA00022679"/>
    </source>
</evidence>
<name>A0A1M7YX87_9VIBR</name>
<comment type="cofactor">
    <cofactor evidence="1 9">
        <name>pyridoxal 5'-phosphate</name>
        <dbReference type="ChEBI" id="CHEBI:597326"/>
    </cofactor>
</comment>
<evidence type="ECO:0000256" key="10">
    <source>
        <dbReference type="RuleBase" id="RU004506"/>
    </source>
</evidence>
<dbReference type="EC" id="2.8.1.7" evidence="3 10"/>
<comment type="catalytic activity">
    <reaction evidence="8 10">
        <text>(sulfur carrier)-H + L-cysteine = (sulfur carrier)-SH + L-alanine</text>
        <dbReference type="Rhea" id="RHEA:43892"/>
        <dbReference type="Rhea" id="RHEA-COMP:14737"/>
        <dbReference type="Rhea" id="RHEA-COMP:14739"/>
        <dbReference type="ChEBI" id="CHEBI:29917"/>
        <dbReference type="ChEBI" id="CHEBI:35235"/>
        <dbReference type="ChEBI" id="CHEBI:57972"/>
        <dbReference type="ChEBI" id="CHEBI:64428"/>
        <dbReference type="EC" id="2.8.1.7"/>
    </reaction>
</comment>
<evidence type="ECO:0000313" key="13">
    <source>
        <dbReference type="Proteomes" id="UP000184600"/>
    </source>
</evidence>
<gene>
    <name evidence="12" type="primary">sufS</name>
    <name evidence="12" type="ORF">VQ7734_02954</name>
</gene>
<evidence type="ECO:0000256" key="4">
    <source>
        <dbReference type="ARBA" id="ARBA00022490"/>
    </source>
</evidence>
<evidence type="ECO:0000256" key="9">
    <source>
        <dbReference type="RuleBase" id="RU004504"/>
    </source>
</evidence>
<dbReference type="STRING" id="1117707.VQ7734_02954"/>
<feature type="domain" description="Aminotransferase class V" evidence="11">
    <location>
        <begin position="28"/>
        <end position="397"/>
    </location>
</feature>
<organism evidence="12 13">
    <name type="scientific">Vibrio quintilis</name>
    <dbReference type="NCBI Taxonomy" id="1117707"/>
    <lineage>
        <taxon>Bacteria</taxon>
        <taxon>Pseudomonadati</taxon>
        <taxon>Pseudomonadota</taxon>
        <taxon>Gammaproteobacteria</taxon>
        <taxon>Vibrionales</taxon>
        <taxon>Vibrionaceae</taxon>
        <taxon>Vibrio</taxon>
    </lineage>
</organism>
<dbReference type="PANTHER" id="PTHR43586:SF25">
    <property type="entry name" value="CYSTEINE DESULFURASE"/>
    <property type="match status" value="1"/>
</dbReference>
<dbReference type="PANTHER" id="PTHR43586">
    <property type="entry name" value="CYSTEINE DESULFURASE"/>
    <property type="match status" value="1"/>
</dbReference>
<keyword evidence="5 10" id="KW-0808">Transferase</keyword>
<dbReference type="PIRSF" id="PIRSF005572">
    <property type="entry name" value="NifS"/>
    <property type="match status" value="1"/>
</dbReference>
<keyword evidence="6 10" id="KW-0663">Pyridoxal phosphate</keyword>
<evidence type="ECO:0000256" key="6">
    <source>
        <dbReference type="ARBA" id="ARBA00022898"/>
    </source>
</evidence>
<dbReference type="InterPro" id="IPR010970">
    <property type="entry name" value="Cys_dSase_SufS"/>
</dbReference>
<dbReference type="Pfam" id="PF00266">
    <property type="entry name" value="Aminotran_5"/>
    <property type="match status" value="1"/>
</dbReference>
<dbReference type="SUPFAM" id="SSF53383">
    <property type="entry name" value="PLP-dependent transferases"/>
    <property type="match status" value="1"/>
</dbReference>
<evidence type="ECO:0000256" key="3">
    <source>
        <dbReference type="ARBA" id="ARBA00012239"/>
    </source>
</evidence>
<dbReference type="InterPro" id="IPR016454">
    <property type="entry name" value="Cysteine_dSase"/>
</dbReference>
<dbReference type="AlphaFoldDB" id="A0A1M7YX87"/>
<dbReference type="InterPro" id="IPR015421">
    <property type="entry name" value="PyrdxlP-dep_Trfase_major"/>
</dbReference>
<dbReference type="Proteomes" id="UP000184600">
    <property type="component" value="Unassembled WGS sequence"/>
</dbReference>
<accession>A0A1M7YX87</accession>
<dbReference type="OrthoDB" id="9808002at2"/>
<dbReference type="NCBIfam" id="TIGR01979">
    <property type="entry name" value="sufS"/>
    <property type="match status" value="1"/>
</dbReference>
<evidence type="ECO:0000256" key="8">
    <source>
        <dbReference type="ARBA" id="ARBA00050776"/>
    </source>
</evidence>
<dbReference type="PROSITE" id="PS00595">
    <property type="entry name" value="AA_TRANSFER_CLASS_5"/>
    <property type="match status" value="1"/>
</dbReference>
<evidence type="ECO:0000256" key="1">
    <source>
        <dbReference type="ARBA" id="ARBA00001933"/>
    </source>
</evidence>
<dbReference type="InterPro" id="IPR015422">
    <property type="entry name" value="PyrdxlP-dep_Trfase_small"/>
</dbReference>
<sequence>MTTVHQLSSPWRHDFPALNTKVHDKPLVYLDTAATAQTPLSVIRRMNDFYQHEYANVHRGIHQLSMTATENMEQVRQQVAGYINAPDAQNIVFTKGTTEAINLVAQTFVKNQLKPGDEIIVTEMEHHANLVPWQMMAQAGQLTIKVWPVTPSGELEVSDLKALITDRTKFLAVTHVSNVLGTINPVRDYIQLARQHQIAVLVDGAQAVLHQQTDVQDLDCDFYVFSAHKLYGPTGTGVLYVKPGRYEQMPPWEGGGAMIKKVILPTGTTYNHPPLCFEAGTPNIAGILGLGAAIDYIRNIGIDVIRSHEDNILRYCLEQLQHIGDVEIYGTPKTRAGTIAFNLIPHHAYDVGTFFDHYGVAIRTGHHCAMPLIEKLGQNSVCRASFGMYTDQQDIDCFIAAIHHIKALLD</sequence>
<dbReference type="Gene3D" id="3.90.1150.10">
    <property type="entry name" value="Aspartate Aminotransferase, domain 1"/>
    <property type="match status" value="1"/>
</dbReference>
<dbReference type="InterPro" id="IPR015424">
    <property type="entry name" value="PyrdxlP-dep_Trfase"/>
</dbReference>
<comment type="function">
    <text evidence="10">Catalyzes the removal of elemental sulfur and selenium atoms from L-cysteine, L-cystine, L-selenocysteine, and L-selenocystine to produce L-alanine.</text>
</comment>
<dbReference type="RefSeq" id="WP_073583912.1">
    <property type="nucleotide sequence ID" value="NZ_AP024897.1"/>
</dbReference>
<dbReference type="InterPro" id="IPR000192">
    <property type="entry name" value="Aminotrans_V_dom"/>
</dbReference>
<keyword evidence="4" id="KW-0963">Cytoplasm</keyword>
<dbReference type="GO" id="GO:0030170">
    <property type="term" value="F:pyridoxal phosphate binding"/>
    <property type="evidence" value="ECO:0007669"/>
    <property type="project" value="UniProtKB-UniRule"/>
</dbReference>
<reference evidence="13" key="1">
    <citation type="submission" date="2016-12" db="EMBL/GenBank/DDBJ databases">
        <authorList>
            <person name="Rodrigo-Torres L."/>
            <person name="Arahal R.D."/>
            <person name="Lucena T."/>
        </authorList>
    </citation>
    <scope>NUCLEOTIDE SEQUENCE [LARGE SCALE GENOMIC DNA]</scope>
</reference>
<evidence type="ECO:0000256" key="2">
    <source>
        <dbReference type="ARBA" id="ARBA00010447"/>
    </source>
</evidence>
<dbReference type="EMBL" id="FRFG01000034">
    <property type="protein sequence ID" value="SHO57185.1"/>
    <property type="molecule type" value="Genomic_DNA"/>
</dbReference>
<evidence type="ECO:0000313" key="12">
    <source>
        <dbReference type="EMBL" id="SHO57185.1"/>
    </source>
</evidence>
<proteinExistence type="inferred from homology"/>
<dbReference type="GO" id="GO:0031071">
    <property type="term" value="F:cysteine desulfurase activity"/>
    <property type="evidence" value="ECO:0007669"/>
    <property type="project" value="UniProtKB-UniRule"/>
</dbReference>
<dbReference type="Gene3D" id="3.40.640.10">
    <property type="entry name" value="Type I PLP-dependent aspartate aminotransferase-like (Major domain)"/>
    <property type="match status" value="1"/>
</dbReference>
<evidence type="ECO:0000259" key="11">
    <source>
        <dbReference type="Pfam" id="PF00266"/>
    </source>
</evidence>
<dbReference type="CDD" id="cd06453">
    <property type="entry name" value="SufS_like"/>
    <property type="match status" value="1"/>
</dbReference>
<comment type="similarity">
    <text evidence="2 10">Belongs to the class-V pyridoxal-phosphate-dependent aminotransferase family. Csd subfamily.</text>
</comment>
<protein>
    <recommendedName>
        <fullName evidence="3 10">Cysteine desulfurase</fullName>
        <ecNumber evidence="3 10">2.8.1.7</ecNumber>
    </recommendedName>
</protein>
<keyword evidence="7" id="KW-0456">Lyase</keyword>
<evidence type="ECO:0000256" key="7">
    <source>
        <dbReference type="ARBA" id="ARBA00023239"/>
    </source>
</evidence>